<evidence type="ECO:0000256" key="2">
    <source>
        <dbReference type="ARBA" id="ARBA00007362"/>
    </source>
</evidence>
<dbReference type="InterPro" id="IPR050638">
    <property type="entry name" value="AA-Vitamin_Transporters"/>
</dbReference>
<gene>
    <name evidence="8" type="ORF">EC844_1323</name>
</gene>
<accession>A0A4R1XC11</accession>
<evidence type="ECO:0000313" key="8">
    <source>
        <dbReference type="EMBL" id="TCM60476.1"/>
    </source>
</evidence>
<protein>
    <submittedName>
        <fullName evidence="8">EamA-like transporter family protein</fullName>
    </submittedName>
</protein>
<evidence type="ECO:0000259" key="7">
    <source>
        <dbReference type="Pfam" id="PF00892"/>
    </source>
</evidence>
<keyword evidence="3 6" id="KW-0812">Transmembrane</keyword>
<feature type="transmembrane region" description="Helical" evidence="6">
    <location>
        <begin position="262"/>
        <end position="279"/>
    </location>
</feature>
<feature type="domain" description="EamA" evidence="7">
    <location>
        <begin position="149"/>
        <end position="279"/>
    </location>
</feature>
<comment type="subcellular location">
    <subcellularLocation>
        <location evidence="1">Membrane</location>
        <topology evidence="1">Multi-pass membrane protein</topology>
    </subcellularLocation>
</comment>
<dbReference type="PANTHER" id="PTHR32322:SF2">
    <property type="entry name" value="EAMA DOMAIN-CONTAINING PROTEIN"/>
    <property type="match status" value="1"/>
</dbReference>
<dbReference type="InterPro" id="IPR000620">
    <property type="entry name" value="EamA_dom"/>
</dbReference>
<keyword evidence="9" id="KW-1185">Reference proteome</keyword>
<dbReference type="OrthoDB" id="9809509at2"/>
<comment type="caution">
    <text evidence="8">The sequence shown here is derived from an EMBL/GenBank/DDBJ whole genome shotgun (WGS) entry which is preliminary data.</text>
</comment>
<feature type="transmembrane region" description="Helical" evidence="6">
    <location>
        <begin position="31"/>
        <end position="55"/>
    </location>
</feature>
<feature type="transmembrane region" description="Helical" evidence="6">
    <location>
        <begin position="206"/>
        <end position="226"/>
    </location>
</feature>
<evidence type="ECO:0000256" key="5">
    <source>
        <dbReference type="ARBA" id="ARBA00023136"/>
    </source>
</evidence>
<dbReference type="Pfam" id="PF00892">
    <property type="entry name" value="EamA"/>
    <property type="match status" value="2"/>
</dbReference>
<evidence type="ECO:0000256" key="3">
    <source>
        <dbReference type="ARBA" id="ARBA00022692"/>
    </source>
</evidence>
<dbReference type="GO" id="GO:0016020">
    <property type="term" value="C:membrane"/>
    <property type="evidence" value="ECO:0007669"/>
    <property type="project" value="UniProtKB-SubCell"/>
</dbReference>
<feature type="transmembrane region" description="Helical" evidence="6">
    <location>
        <begin position="93"/>
        <end position="113"/>
    </location>
</feature>
<proteinExistence type="inferred from homology"/>
<reference evidence="8 9" key="1">
    <citation type="submission" date="2019-03" db="EMBL/GenBank/DDBJ databases">
        <title>Genomic analyses of the natural microbiome of Caenorhabditis elegans.</title>
        <authorList>
            <person name="Samuel B."/>
        </authorList>
    </citation>
    <scope>NUCLEOTIDE SEQUENCE [LARGE SCALE GENOMIC DNA]</scope>
    <source>
        <strain evidence="8 9">JUb89</strain>
    </source>
</reference>
<dbReference type="InterPro" id="IPR037185">
    <property type="entry name" value="EmrE-like"/>
</dbReference>
<dbReference type="SUPFAM" id="SSF103481">
    <property type="entry name" value="Multidrug resistance efflux transporter EmrE"/>
    <property type="match status" value="2"/>
</dbReference>
<dbReference type="Proteomes" id="UP000294963">
    <property type="component" value="Unassembled WGS sequence"/>
</dbReference>
<feature type="transmembrane region" description="Helical" evidence="6">
    <location>
        <begin position="120"/>
        <end position="140"/>
    </location>
</feature>
<organism evidence="8 9">
    <name type="scientific">Acinetobacter calcoaceticus</name>
    <dbReference type="NCBI Taxonomy" id="471"/>
    <lineage>
        <taxon>Bacteria</taxon>
        <taxon>Pseudomonadati</taxon>
        <taxon>Pseudomonadota</taxon>
        <taxon>Gammaproteobacteria</taxon>
        <taxon>Moraxellales</taxon>
        <taxon>Moraxellaceae</taxon>
        <taxon>Acinetobacter</taxon>
        <taxon>Acinetobacter calcoaceticus/baumannii complex</taxon>
    </lineage>
</organism>
<evidence type="ECO:0000313" key="9">
    <source>
        <dbReference type="Proteomes" id="UP000294963"/>
    </source>
</evidence>
<feature type="domain" description="EamA" evidence="7">
    <location>
        <begin position="11"/>
        <end position="136"/>
    </location>
</feature>
<dbReference type="PANTHER" id="PTHR32322">
    <property type="entry name" value="INNER MEMBRANE TRANSPORTER"/>
    <property type="match status" value="1"/>
</dbReference>
<dbReference type="EMBL" id="SLVJ01000032">
    <property type="protein sequence ID" value="TCM60476.1"/>
    <property type="molecule type" value="Genomic_DNA"/>
</dbReference>
<evidence type="ECO:0000256" key="1">
    <source>
        <dbReference type="ARBA" id="ARBA00004141"/>
    </source>
</evidence>
<feature type="transmembrane region" description="Helical" evidence="6">
    <location>
        <begin position="233"/>
        <end position="256"/>
    </location>
</feature>
<feature type="transmembrane region" description="Helical" evidence="6">
    <location>
        <begin position="146"/>
        <end position="166"/>
    </location>
</feature>
<name>A0A4R1XC11_ACICA</name>
<evidence type="ECO:0000256" key="4">
    <source>
        <dbReference type="ARBA" id="ARBA00022989"/>
    </source>
</evidence>
<feature type="transmembrane region" description="Helical" evidence="6">
    <location>
        <begin position="178"/>
        <end position="200"/>
    </location>
</feature>
<feature type="transmembrane region" description="Helical" evidence="6">
    <location>
        <begin position="67"/>
        <end position="87"/>
    </location>
</feature>
<sequence>MNATLANRLSIITFVSLWGSAAIFSKWGLQYANAVALLSFRYLIAIIALIAFCIIKKQSFLPQSTSWRYVCMTGFLLIGGYSLFYFLALQYGISPGLLATVLALQPILTYFITERSFSKLKLLGLLLSFAGIICLVYTSLFVNQLSILAISFALICLCAITIGAMLQRKIVEDPLKILPLQYLTSLVVFVAVIPLQGFHFEMSFDFWTPTIWLALVISVAAQLIFYRLLRSGNLVNVTSLFYLVPIVTLILDFMIFQATLSRFDVIGISAILLGVYLVYRQPSSKISA</sequence>
<keyword evidence="5 6" id="KW-0472">Membrane</keyword>
<keyword evidence="4 6" id="KW-1133">Transmembrane helix</keyword>
<evidence type="ECO:0000256" key="6">
    <source>
        <dbReference type="SAM" id="Phobius"/>
    </source>
</evidence>
<comment type="similarity">
    <text evidence="2">Belongs to the EamA transporter family.</text>
</comment>
<dbReference type="AlphaFoldDB" id="A0A4R1XC11"/>